<keyword evidence="8 9" id="KW-0472">Membrane</keyword>
<evidence type="ECO:0000256" key="9">
    <source>
        <dbReference type="SAM" id="Phobius"/>
    </source>
</evidence>
<protein>
    <submittedName>
        <fullName evidence="11">Sensor histidine kinase</fullName>
        <ecNumber evidence="11">2.7.13.3</ecNumber>
    </submittedName>
</protein>
<evidence type="ECO:0000256" key="3">
    <source>
        <dbReference type="ARBA" id="ARBA00022553"/>
    </source>
</evidence>
<evidence type="ECO:0000256" key="5">
    <source>
        <dbReference type="ARBA" id="ARBA00022692"/>
    </source>
</evidence>
<dbReference type="InterPro" id="IPR003660">
    <property type="entry name" value="HAMP_dom"/>
</dbReference>
<reference evidence="11" key="1">
    <citation type="submission" date="2023-07" db="EMBL/GenBank/DDBJ databases">
        <title>Fictibacillus sp. isolated from freshwater pond.</title>
        <authorList>
            <person name="Kirdat K."/>
            <person name="Bhat A."/>
            <person name="Mourya A."/>
            <person name="Yadav A."/>
        </authorList>
    </citation>
    <scope>NUCLEOTIDE SEQUENCE</scope>
    <source>
        <strain evidence="11">NE201</strain>
    </source>
</reference>
<dbReference type="PROSITE" id="PS50885">
    <property type="entry name" value="HAMP"/>
    <property type="match status" value="1"/>
</dbReference>
<dbReference type="Gene3D" id="3.30.450.20">
    <property type="entry name" value="PAS domain"/>
    <property type="match status" value="1"/>
</dbReference>
<dbReference type="SUPFAM" id="SSF55874">
    <property type="entry name" value="ATPase domain of HSP90 chaperone/DNA topoisomerase II/histidine kinase"/>
    <property type="match status" value="1"/>
</dbReference>
<evidence type="ECO:0000256" key="1">
    <source>
        <dbReference type="ARBA" id="ARBA00004651"/>
    </source>
</evidence>
<dbReference type="PANTHER" id="PTHR34220:SF7">
    <property type="entry name" value="SENSOR HISTIDINE KINASE YPDA"/>
    <property type="match status" value="1"/>
</dbReference>
<evidence type="ECO:0000256" key="6">
    <source>
        <dbReference type="ARBA" id="ARBA00022777"/>
    </source>
</evidence>
<sequence length="612" mass="70178">MADQIGMQWGIREKLIILLLAATVLPFGTSIAVTYYQTTQALNERFVSTNHDLIEKGEEDLAAYFDEVADMGTVLYRYTPFMNVMRGGVSADFNNNQEEVRRLLAYLFNTRPEIEQMHLYIDKEKDSYTNFHSSISGRGKYENIFSHPYYAELKKSSKFSIIEPPHRIYPYNHLSDIPESENKKVVSFHNVIRDVPSDKFLGFLSIDINLSKISSLSNRLYTKGVEDLYIMDDHGNIVYSSNENLIGHKNKEQWFDQVKSSDNGSKSLEWQDHKFSGKIVYDRFSAPYKDWYIVKRIPYAVLYQSARETALMNIVIGIVTLIIVLLATLFVSFKLTAPIKVLSNNMKRVEDGELEADFESLGNDEIGVLGRNFKSMITKINQLIDREYKLEIENKSSQLRVLRSQINPHFLYNALQSIGTLALKSNAAPVYSLLTSLSNIMRYSMNMKEDIVPLSLELRHVKSYLVLQKQRFEDKFEFDLQVEKEIEQVMVPKMILQPIVENSFKHGFDQQVEQASITIKAHARDEETIVLAVSDNGKGIDTQQLKDLKQALFDGNPPEEERNEAIGLKNIYDRLQIYYNNEAAMSVESGDSGGFTVTIEISRVMPKEVKQA</sequence>
<dbReference type="Gene3D" id="6.10.340.10">
    <property type="match status" value="1"/>
</dbReference>
<feature type="domain" description="HAMP" evidence="10">
    <location>
        <begin position="333"/>
        <end position="385"/>
    </location>
</feature>
<dbReference type="EC" id="2.7.13.3" evidence="11"/>
<dbReference type="InterPro" id="IPR050640">
    <property type="entry name" value="Bact_2-comp_sensor_kinase"/>
</dbReference>
<dbReference type="SMART" id="SM00304">
    <property type="entry name" value="HAMP"/>
    <property type="match status" value="1"/>
</dbReference>
<dbReference type="CDD" id="cd06225">
    <property type="entry name" value="HAMP"/>
    <property type="match status" value="1"/>
</dbReference>
<dbReference type="PANTHER" id="PTHR34220">
    <property type="entry name" value="SENSOR HISTIDINE KINASE YPDA"/>
    <property type="match status" value="1"/>
</dbReference>
<keyword evidence="2" id="KW-1003">Cell membrane</keyword>
<dbReference type="Gene3D" id="3.30.565.10">
    <property type="entry name" value="Histidine kinase-like ATPase, C-terminal domain"/>
    <property type="match status" value="1"/>
</dbReference>
<evidence type="ECO:0000313" key="12">
    <source>
        <dbReference type="Proteomes" id="UP001172721"/>
    </source>
</evidence>
<dbReference type="Pfam" id="PF02743">
    <property type="entry name" value="dCache_1"/>
    <property type="match status" value="1"/>
</dbReference>
<dbReference type="GO" id="GO:0004673">
    <property type="term" value="F:protein histidine kinase activity"/>
    <property type="evidence" value="ECO:0007669"/>
    <property type="project" value="UniProtKB-EC"/>
</dbReference>
<keyword evidence="6 11" id="KW-0418">Kinase</keyword>
<evidence type="ECO:0000256" key="8">
    <source>
        <dbReference type="ARBA" id="ARBA00023136"/>
    </source>
</evidence>
<organism evidence="11 12">
    <name type="scientific">Fictibacillus fluitans</name>
    <dbReference type="NCBI Taxonomy" id="3058422"/>
    <lineage>
        <taxon>Bacteria</taxon>
        <taxon>Bacillati</taxon>
        <taxon>Bacillota</taxon>
        <taxon>Bacilli</taxon>
        <taxon>Bacillales</taxon>
        <taxon>Fictibacillaceae</taxon>
        <taxon>Fictibacillus</taxon>
    </lineage>
</organism>
<evidence type="ECO:0000256" key="2">
    <source>
        <dbReference type="ARBA" id="ARBA00022475"/>
    </source>
</evidence>
<keyword evidence="7 9" id="KW-1133">Transmembrane helix</keyword>
<dbReference type="Proteomes" id="UP001172721">
    <property type="component" value="Unassembled WGS sequence"/>
</dbReference>
<name>A0ABT8I0S8_9BACL</name>
<dbReference type="InterPro" id="IPR033479">
    <property type="entry name" value="dCache_1"/>
</dbReference>
<evidence type="ECO:0000256" key="7">
    <source>
        <dbReference type="ARBA" id="ARBA00022989"/>
    </source>
</evidence>
<keyword evidence="4 11" id="KW-0808">Transferase</keyword>
<evidence type="ECO:0000313" key="11">
    <source>
        <dbReference type="EMBL" id="MDN4526621.1"/>
    </source>
</evidence>
<keyword evidence="3" id="KW-0597">Phosphoprotein</keyword>
<proteinExistence type="predicted"/>
<comment type="caution">
    <text evidence="11">The sequence shown here is derived from an EMBL/GenBank/DDBJ whole genome shotgun (WGS) entry which is preliminary data.</text>
</comment>
<gene>
    <name evidence="11" type="ORF">QYB97_19225</name>
</gene>
<dbReference type="Pfam" id="PF00672">
    <property type="entry name" value="HAMP"/>
    <property type="match status" value="1"/>
</dbReference>
<keyword evidence="12" id="KW-1185">Reference proteome</keyword>
<dbReference type="Pfam" id="PF06580">
    <property type="entry name" value="His_kinase"/>
    <property type="match status" value="1"/>
</dbReference>
<feature type="transmembrane region" description="Helical" evidence="9">
    <location>
        <begin position="310"/>
        <end position="333"/>
    </location>
</feature>
<dbReference type="EMBL" id="JAUHTR010000013">
    <property type="protein sequence ID" value="MDN4526621.1"/>
    <property type="molecule type" value="Genomic_DNA"/>
</dbReference>
<keyword evidence="5 9" id="KW-0812">Transmembrane</keyword>
<dbReference type="InterPro" id="IPR010559">
    <property type="entry name" value="Sig_transdc_His_kin_internal"/>
</dbReference>
<dbReference type="SUPFAM" id="SSF158472">
    <property type="entry name" value="HAMP domain-like"/>
    <property type="match status" value="1"/>
</dbReference>
<evidence type="ECO:0000256" key="4">
    <source>
        <dbReference type="ARBA" id="ARBA00022679"/>
    </source>
</evidence>
<dbReference type="RefSeq" id="WP_301167644.1">
    <property type="nucleotide sequence ID" value="NZ_JAUHTR010000013.1"/>
</dbReference>
<dbReference type="InterPro" id="IPR003594">
    <property type="entry name" value="HATPase_dom"/>
</dbReference>
<dbReference type="InterPro" id="IPR036890">
    <property type="entry name" value="HATPase_C_sf"/>
</dbReference>
<evidence type="ECO:0000259" key="10">
    <source>
        <dbReference type="PROSITE" id="PS50885"/>
    </source>
</evidence>
<comment type="subcellular location">
    <subcellularLocation>
        <location evidence="1">Cell membrane</location>
        <topology evidence="1">Multi-pass membrane protein</topology>
    </subcellularLocation>
</comment>
<accession>A0ABT8I0S8</accession>
<dbReference type="Pfam" id="PF02518">
    <property type="entry name" value="HATPase_c"/>
    <property type="match status" value="1"/>
</dbReference>